<feature type="chain" id="PRO_5019227127" description="Spy/CpxP family protein refolding chaperone" evidence="2">
    <location>
        <begin position="25"/>
        <end position="247"/>
    </location>
</feature>
<reference evidence="3 4" key="1">
    <citation type="journal article" date="2016" name="Int. J. Syst. Evol. Microbiol.">
        <title>Arsenicitalea aurantiaca gen. nov., sp. nov., a new member of the family Hyphomicrobiaceae, isolated from high-arsenic sediment.</title>
        <authorList>
            <person name="Mu Y."/>
            <person name="Zhou L."/>
            <person name="Zeng X.C."/>
            <person name="Liu L."/>
            <person name="Pan Y."/>
            <person name="Chen X."/>
            <person name="Wang J."/>
            <person name="Li S."/>
            <person name="Li W.J."/>
            <person name="Wang Y."/>
        </authorList>
    </citation>
    <scope>NUCLEOTIDE SEQUENCE [LARGE SCALE GENOMIC DNA]</scope>
    <source>
        <strain evidence="3 4">42-50</strain>
    </source>
</reference>
<feature type="compositionally biased region" description="Basic and acidic residues" evidence="1">
    <location>
        <begin position="75"/>
        <end position="85"/>
    </location>
</feature>
<evidence type="ECO:0000256" key="1">
    <source>
        <dbReference type="SAM" id="MobiDB-lite"/>
    </source>
</evidence>
<feature type="region of interest" description="Disordered" evidence="1">
    <location>
        <begin position="60"/>
        <end position="87"/>
    </location>
</feature>
<proteinExistence type="predicted"/>
<evidence type="ECO:0000313" key="4">
    <source>
        <dbReference type="Proteomes" id="UP000281547"/>
    </source>
</evidence>
<feature type="signal peptide" evidence="2">
    <location>
        <begin position="1"/>
        <end position="24"/>
    </location>
</feature>
<evidence type="ECO:0008006" key="5">
    <source>
        <dbReference type="Google" id="ProtNLM"/>
    </source>
</evidence>
<keyword evidence="2" id="KW-0732">Signal</keyword>
<dbReference type="Pfam" id="PF07813">
    <property type="entry name" value="LTXXQ"/>
    <property type="match status" value="1"/>
</dbReference>
<dbReference type="OrthoDB" id="7949978at2"/>
<gene>
    <name evidence="3" type="ORF">EMQ25_03305</name>
</gene>
<dbReference type="AlphaFoldDB" id="A0A433XLV4"/>
<organism evidence="3 4">
    <name type="scientific">Arsenicitalea aurantiaca</name>
    <dbReference type="NCBI Taxonomy" id="1783274"/>
    <lineage>
        <taxon>Bacteria</taxon>
        <taxon>Pseudomonadati</taxon>
        <taxon>Pseudomonadota</taxon>
        <taxon>Alphaproteobacteria</taxon>
        <taxon>Hyphomicrobiales</taxon>
        <taxon>Devosiaceae</taxon>
        <taxon>Arsenicitalea</taxon>
    </lineage>
</organism>
<feature type="compositionally biased region" description="Basic and acidic residues" evidence="1">
    <location>
        <begin position="217"/>
        <end position="231"/>
    </location>
</feature>
<evidence type="ECO:0000256" key="2">
    <source>
        <dbReference type="SAM" id="SignalP"/>
    </source>
</evidence>
<keyword evidence="4" id="KW-1185">Reference proteome</keyword>
<dbReference type="EMBL" id="RZNJ01000001">
    <property type="protein sequence ID" value="RUT34994.1"/>
    <property type="molecule type" value="Genomic_DNA"/>
</dbReference>
<name>A0A433XLV4_9HYPH</name>
<feature type="region of interest" description="Disordered" evidence="1">
    <location>
        <begin position="31"/>
        <end position="50"/>
    </location>
</feature>
<dbReference type="InterPro" id="IPR012899">
    <property type="entry name" value="LTXXQ"/>
</dbReference>
<dbReference type="Proteomes" id="UP000281547">
    <property type="component" value="Unassembled WGS sequence"/>
</dbReference>
<dbReference type="RefSeq" id="WP_127187114.1">
    <property type="nucleotide sequence ID" value="NZ_RZNJ01000001.1"/>
</dbReference>
<evidence type="ECO:0000313" key="3">
    <source>
        <dbReference type="EMBL" id="RUT34994.1"/>
    </source>
</evidence>
<dbReference type="GO" id="GO:0042597">
    <property type="term" value="C:periplasmic space"/>
    <property type="evidence" value="ECO:0007669"/>
    <property type="project" value="InterPro"/>
</dbReference>
<comment type="caution">
    <text evidence="3">The sequence shown here is derived from an EMBL/GenBank/DDBJ whole genome shotgun (WGS) entry which is preliminary data.</text>
</comment>
<protein>
    <recommendedName>
        <fullName evidence="5">Spy/CpxP family protein refolding chaperone</fullName>
    </recommendedName>
</protein>
<accession>A0A433XLV4</accession>
<feature type="region of interest" description="Disordered" evidence="1">
    <location>
        <begin position="214"/>
        <end position="247"/>
    </location>
</feature>
<sequence length="247" mass="26752">MKSSKAVLSIMLASLCVGAFPALAQDAPAAPLPGAEPSARMAPAERQPGERFRMRMERGDAQRAMPGERRHHAERARPDRSGGHEMHRKMRERFAARMQERHPSGMPGRGAMRQGGALLDFVCSDRAAERLEIGLVRLSYRLDLTDAQRGDFDALRDAALSAQADFAAACTTARAAEATDPVSRLEGRLAIDSARVAALEAVLPALDTFYQGLEPEQQARLEPRRASRDRTPPAPEAPAAPGDEPAV</sequence>